<accession>C6HEF7</accession>
<proteinExistence type="predicted"/>
<evidence type="ECO:0000313" key="2">
    <source>
        <dbReference type="Proteomes" id="UP000002624"/>
    </source>
</evidence>
<name>C6HEF7_AJECH</name>
<organism evidence="1 2">
    <name type="scientific">Ajellomyces capsulatus (strain H143)</name>
    <name type="common">Darling's disease fungus</name>
    <name type="synonym">Histoplasma capsulatum</name>
    <dbReference type="NCBI Taxonomy" id="544712"/>
    <lineage>
        <taxon>Eukaryota</taxon>
        <taxon>Fungi</taxon>
        <taxon>Dikarya</taxon>
        <taxon>Ascomycota</taxon>
        <taxon>Pezizomycotina</taxon>
        <taxon>Eurotiomycetes</taxon>
        <taxon>Eurotiomycetidae</taxon>
        <taxon>Onygenales</taxon>
        <taxon>Ajellomycetaceae</taxon>
        <taxon>Histoplasma</taxon>
    </lineage>
</organism>
<evidence type="ECO:0000313" key="1">
    <source>
        <dbReference type="EMBL" id="EER41178.1"/>
    </source>
</evidence>
<dbReference type="Proteomes" id="UP000002624">
    <property type="component" value="Unassembled WGS sequence"/>
</dbReference>
<gene>
    <name evidence="1" type="ORF">HCDG_04824</name>
</gene>
<reference evidence="2" key="1">
    <citation type="submission" date="2009-05" db="EMBL/GenBank/DDBJ databases">
        <title>The genome sequence of Ajellomyces capsulatus strain H143.</title>
        <authorList>
            <person name="Champion M."/>
            <person name="Cuomo C.A."/>
            <person name="Ma L.-J."/>
            <person name="Henn M.R."/>
            <person name="Sil A."/>
            <person name="Goldman B."/>
            <person name="Young S.K."/>
            <person name="Kodira C.D."/>
            <person name="Zeng Q."/>
            <person name="Koehrsen M."/>
            <person name="Alvarado L."/>
            <person name="Berlin A.M."/>
            <person name="Borenstein D."/>
            <person name="Chen Z."/>
            <person name="Engels R."/>
            <person name="Freedman E."/>
            <person name="Gellesch M."/>
            <person name="Goldberg J."/>
            <person name="Griggs A."/>
            <person name="Gujja S."/>
            <person name="Heiman D.I."/>
            <person name="Hepburn T.A."/>
            <person name="Howarth C."/>
            <person name="Jen D."/>
            <person name="Larson L."/>
            <person name="Lewis B."/>
            <person name="Mehta T."/>
            <person name="Park D."/>
            <person name="Pearson M."/>
            <person name="Roberts A."/>
            <person name="Saif S."/>
            <person name="Shea T.D."/>
            <person name="Shenoy N."/>
            <person name="Sisk P."/>
            <person name="Stolte C."/>
            <person name="Sykes S."/>
            <person name="Walk T."/>
            <person name="White J."/>
            <person name="Yandava C."/>
            <person name="Klein B."/>
            <person name="McEwen J.G."/>
            <person name="Puccia R."/>
            <person name="Goldman G.H."/>
            <person name="Felipe M.S."/>
            <person name="Nino-Vega G."/>
            <person name="San-Blas G."/>
            <person name="Taylor J.W."/>
            <person name="Mendoza L."/>
            <person name="Galagan J.E."/>
            <person name="Nusbaum C."/>
            <person name="Birren B.W."/>
        </authorList>
    </citation>
    <scope>NUCLEOTIDE SEQUENCE [LARGE SCALE GENOMIC DNA]</scope>
    <source>
        <strain evidence="2">H143</strain>
    </source>
</reference>
<protein>
    <submittedName>
        <fullName evidence="1">Uncharacterized protein</fullName>
    </submittedName>
</protein>
<dbReference type="EMBL" id="GG692424">
    <property type="protein sequence ID" value="EER41178.1"/>
    <property type="molecule type" value="Genomic_DNA"/>
</dbReference>
<dbReference type="VEuPathDB" id="FungiDB:HCDG_04824"/>
<dbReference type="AlphaFoldDB" id="C6HEF7"/>
<dbReference type="HOGENOM" id="CLU_2049047_0_0_1"/>
<sequence length="120" mass="13175">MLLNRNVLFGPLAKFSAVLGDNRISRALNRPLMLKHRLPFVAIWISLADHRRSQIHFSANAPINYRASELPDLSSGSDLARTNPRPPASLCSPKLVKREVAQSGLPVLIELAAALYPQGV</sequence>